<evidence type="ECO:0000256" key="1">
    <source>
        <dbReference type="SAM" id="MobiDB-lite"/>
    </source>
</evidence>
<dbReference type="AlphaFoldDB" id="A0A9P6RM19"/>
<feature type="compositionally biased region" description="Polar residues" evidence="1">
    <location>
        <begin position="336"/>
        <end position="345"/>
    </location>
</feature>
<evidence type="ECO:0000313" key="2">
    <source>
        <dbReference type="EMBL" id="KAG0320272.1"/>
    </source>
</evidence>
<accession>A0A9P6RM19</accession>
<feature type="compositionally biased region" description="Low complexity" evidence="1">
    <location>
        <begin position="262"/>
        <end position="279"/>
    </location>
</feature>
<dbReference type="OrthoDB" id="2444997at2759"/>
<comment type="caution">
    <text evidence="2">The sequence shown here is derived from an EMBL/GenBank/DDBJ whole genome shotgun (WGS) entry which is preliminary data.</text>
</comment>
<keyword evidence="3" id="KW-1185">Reference proteome</keyword>
<protein>
    <submittedName>
        <fullName evidence="2">Uncharacterized protein</fullName>
    </submittedName>
</protein>
<sequence>MSSTSPSCESPSFGITYSDASSAAGSTPSTPTHSRPFAAMAITELVISEAHYLTAVNRIGNALSQAAESNSAAGLKESSTLRSVSHRWSELTKMQTKFHDDVVAVNEDLRETAGLLNGLLVTLEPILIDHSRDLAISLKKLIRRDQNSEHTAAEWESALRQPLDHLSSYEEWLLRIDPQHKFCKDYYAHLQGLIYKTKMVADGSQHPRSMLRRLSTMARDVIKRRSSVQLLTQGGSISETTTPTTPHSTSTLDSRYSEKSDTLLSSSSSTTCSPTTPSSLPMPDAVIALGITNNNNAMMTIDTVTQPASITTTPETNPSKEKDLPMIPSVAPSVHPLSQPSSPQEPATPIADTFLALPHVKQLHHCPSSTSELSSTGTLAIPSSESPTSSSTSIHSKTSSSAETIIQVQIQEQVHLRSNTSNTTLTRQKFLDDKEARKATLRVGTSEIIQARAQSLQSPSYHSRASAESLRRASPTKTEAEKPPVKSLINFWEQVSDPLEV</sequence>
<feature type="region of interest" description="Disordered" evidence="1">
    <location>
        <begin position="454"/>
        <end position="485"/>
    </location>
</feature>
<feature type="region of interest" description="Disordered" evidence="1">
    <location>
        <begin position="366"/>
        <end position="400"/>
    </location>
</feature>
<feature type="region of interest" description="Disordered" evidence="1">
    <location>
        <begin position="228"/>
        <end position="279"/>
    </location>
</feature>
<dbReference type="Proteomes" id="UP000823405">
    <property type="component" value="Unassembled WGS sequence"/>
</dbReference>
<feature type="region of interest" description="Disordered" evidence="1">
    <location>
        <begin position="307"/>
        <end position="348"/>
    </location>
</feature>
<feature type="compositionally biased region" description="Low complexity" evidence="1">
    <location>
        <begin position="240"/>
        <end position="251"/>
    </location>
</feature>
<feature type="compositionally biased region" description="Polar residues" evidence="1">
    <location>
        <begin position="228"/>
        <end position="239"/>
    </location>
</feature>
<gene>
    <name evidence="2" type="ORF">BGZ97_000350</name>
</gene>
<dbReference type="EMBL" id="JAAAIN010000106">
    <property type="protein sequence ID" value="KAG0320272.1"/>
    <property type="molecule type" value="Genomic_DNA"/>
</dbReference>
<reference evidence="2" key="1">
    <citation type="journal article" date="2020" name="Fungal Divers.">
        <title>Resolving the Mortierellaceae phylogeny through synthesis of multi-gene phylogenetics and phylogenomics.</title>
        <authorList>
            <person name="Vandepol N."/>
            <person name="Liber J."/>
            <person name="Desiro A."/>
            <person name="Na H."/>
            <person name="Kennedy M."/>
            <person name="Barry K."/>
            <person name="Grigoriev I.V."/>
            <person name="Miller A.N."/>
            <person name="O'Donnell K."/>
            <person name="Stajich J.E."/>
            <person name="Bonito G."/>
        </authorList>
    </citation>
    <scope>NUCLEOTIDE SEQUENCE</scope>
    <source>
        <strain evidence="2">NVP60</strain>
    </source>
</reference>
<proteinExistence type="predicted"/>
<name>A0A9P6RM19_9FUNG</name>
<evidence type="ECO:0000313" key="3">
    <source>
        <dbReference type="Proteomes" id="UP000823405"/>
    </source>
</evidence>
<organism evidence="2 3">
    <name type="scientific">Linnemannia gamsii</name>
    <dbReference type="NCBI Taxonomy" id="64522"/>
    <lineage>
        <taxon>Eukaryota</taxon>
        <taxon>Fungi</taxon>
        <taxon>Fungi incertae sedis</taxon>
        <taxon>Mucoromycota</taxon>
        <taxon>Mortierellomycotina</taxon>
        <taxon>Mortierellomycetes</taxon>
        <taxon>Mortierellales</taxon>
        <taxon>Mortierellaceae</taxon>
        <taxon>Linnemannia</taxon>
    </lineage>
</organism>
<feature type="compositionally biased region" description="Low complexity" evidence="1">
    <location>
        <begin position="368"/>
        <end position="400"/>
    </location>
</feature>
<feature type="compositionally biased region" description="Polar residues" evidence="1">
    <location>
        <begin position="307"/>
        <end position="317"/>
    </location>
</feature>